<dbReference type="FunFam" id="2.40.37.10:FF:000006">
    <property type="entry name" value="Alanine racemase"/>
    <property type="match status" value="1"/>
</dbReference>
<proteinExistence type="inferred from homology"/>
<dbReference type="HAMAP" id="MF_01201">
    <property type="entry name" value="Ala_racemase"/>
    <property type="match status" value="1"/>
</dbReference>
<dbReference type="Pfam" id="PF00842">
    <property type="entry name" value="Ala_racemase_C"/>
    <property type="match status" value="1"/>
</dbReference>
<dbReference type="Gene3D" id="3.20.20.10">
    <property type="entry name" value="Alanine racemase"/>
    <property type="match status" value="1"/>
</dbReference>
<comment type="cofactor">
    <cofactor evidence="2 5 6">
        <name>pyridoxal 5'-phosphate</name>
        <dbReference type="ChEBI" id="CHEBI:597326"/>
    </cofactor>
</comment>
<feature type="binding site" evidence="5 7">
    <location>
        <position position="146"/>
    </location>
    <ligand>
        <name>substrate</name>
    </ligand>
</feature>
<dbReference type="GO" id="GO:0030632">
    <property type="term" value="P:D-alanine biosynthetic process"/>
    <property type="evidence" value="ECO:0007669"/>
    <property type="project" value="UniProtKB-UniRule"/>
</dbReference>
<feature type="domain" description="Alanine racemase C-terminal" evidence="8">
    <location>
        <begin position="256"/>
        <end position="388"/>
    </location>
</feature>
<dbReference type="PRINTS" id="PR00992">
    <property type="entry name" value="ALARACEMASE"/>
</dbReference>
<accession>A0A1X7K7J0</accession>
<dbReference type="InterPro" id="IPR009006">
    <property type="entry name" value="Ala_racemase/Decarboxylase_C"/>
</dbReference>
<feature type="active site" description="Proton acceptor; specific for L-alanine" evidence="5">
    <location>
        <position position="277"/>
    </location>
</feature>
<dbReference type="EMBL" id="FXAZ01000002">
    <property type="protein sequence ID" value="SMG36356.1"/>
    <property type="molecule type" value="Genomic_DNA"/>
</dbReference>
<dbReference type="EC" id="5.1.1.1" evidence="5"/>
<keyword evidence="4 5" id="KW-0413">Isomerase</keyword>
<dbReference type="SMART" id="SM01005">
    <property type="entry name" value="Ala_racemase_C"/>
    <property type="match status" value="1"/>
</dbReference>
<dbReference type="UniPathway" id="UPA00042">
    <property type="reaction ID" value="UER00497"/>
</dbReference>
<name>A0A1X7K7J0_9BACL</name>
<dbReference type="PANTHER" id="PTHR30511:SF0">
    <property type="entry name" value="ALANINE RACEMASE, CATABOLIC-RELATED"/>
    <property type="match status" value="1"/>
</dbReference>
<evidence type="ECO:0000259" key="8">
    <source>
        <dbReference type="SMART" id="SM01005"/>
    </source>
</evidence>
<dbReference type="STRING" id="1852522.SAMN06295960_2102"/>
<evidence type="ECO:0000256" key="3">
    <source>
        <dbReference type="ARBA" id="ARBA00022898"/>
    </source>
</evidence>
<reference evidence="9 10" key="1">
    <citation type="submission" date="2017-04" db="EMBL/GenBank/DDBJ databases">
        <authorList>
            <person name="Afonso C.L."/>
            <person name="Miller P.J."/>
            <person name="Scott M.A."/>
            <person name="Spackman E."/>
            <person name="Goraichik I."/>
            <person name="Dimitrov K.M."/>
            <person name="Suarez D.L."/>
            <person name="Swayne D.E."/>
        </authorList>
    </citation>
    <scope>NUCLEOTIDE SEQUENCE [LARGE SCALE GENOMIC DNA]</scope>
    <source>
        <strain evidence="9 10">11</strain>
    </source>
</reference>
<dbReference type="InterPro" id="IPR011079">
    <property type="entry name" value="Ala_racemase_C"/>
</dbReference>
<comment type="similarity">
    <text evidence="5">Belongs to the alanine racemase family.</text>
</comment>
<evidence type="ECO:0000313" key="10">
    <source>
        <dbReference type="Proteomes" id="UP000193834"/>
    </source>
</evidence>
<evidence type="ECO:0000256" key="2">
    <source>
        <dbReference type="ARBA" id="ARBA00001933"/>
    </source>
</evidence>
<dbReference type="GO" id="GO:0008784">
    <property type="term" value="F:alanine racemase activity"/>
    <property type="evidence" value="ECO:0007669"/>
    <property type="project" value="UniProtKB-UniRule"/>
</dbReference>
<sequence>MMKDNGTYYRPTCAELNVSALRHNIQAFRSTLSEATKLSVCLKANAYGHGAIEVARIAEEEGVDYLNVAFLDEAIQLRQAGISIPILVLGYTPPEGIPSAYFHNITLNVFTSEVLEKLEEAGNHLCAENGGRQLKVHVKMDSGMGRLGLRSAEELTAYVARLRAIQGVHVEGVFTHFACADEDDKSYTKVQHDRFEKAIQALMDHHLLPEIVHASNSAAAIDLPNVNHGMVRVGVSLYGLYPSSAVDHERIKLAPVLTWKTQVVHVKQMSAHEAVSYGAKYRTSQDEWIATLPVGYADGYSRLLGGKVEVLIRGTRLPVVGTICMDQCMVSLAPLGELAQEIGTGEEVILVGEQGDQRIELAELADYMGTIHYEVACMLAHRVPRVYVESGHLRAIHNPLLT</sequence>
<feature type="active site" description="Proton acceptor; specific for D-alanine" evidence="5">
    <location>
        <position position="43"/>
    </location>
</feature>
<feature type="modified residue" description="N6-(pyridoxal phosphate)lysine" evidence="5 6">
    <location>
        <position position="43"/>
    </location>
</feature>
<dbReference type="FunFam" id="3.20.20.10:FF:000002">
    <property type="entry name" value="Alanine racemase"/>
    <property type="match status" value="1"/>
</dbReference>
<dbReference type="RefSeq" id="WP_244903360.1">
    <property type="nucleotide sequence ID" value="NZ_FXAZ01000002.1"/>
</dbReference>
<dbReference type="SUPFAM" id="SSF51419">
    <property type="entry name" value="PLP-binding barrel"/>
    <property type="match status" value="1"/>
</dbReference>
<dbReference type="GO" id="GO:0009252">
    <property type="term" value="P:peptidoglycan biosynthetic process"/>
    <property type="evidence" value="ECO:0007669"/>
    <property type="project" value="TreeGrafter"/>
</dbReference>
<evidence type="ECO:0000256" key="5">
    <source>
        <dbReference type="HAMAP-Rule" id="MF_01201"/>
    </source>
</evidence>
<dbReference type="SUPFAM" id="SSF50621">
    <property type="entry name" value="Alanine racemase C-terminal domain-like"/>
    <property type="match status" value="1"/>
</dbReference>
<dbReference type="Pfam" id="PF01168">
    <property type="entry name" value="Ala_racemase_N"/>
    <property type="match status" value="1"/>
</dbReference>
<dbReference type="Gene3D" id="2.40.37.10">
    <property type="entry name" value="Lyase, Ornithine Decarboxylase, Chain A, domain 1"/>
    <property type="match status" value="1"/>
</dbReference>
<evidence type="ECO:0000256" key="7">
    <source>
        <dbReference type="PIRSR" id="PIRSR600821-52"/>
    </source>
</evidence>
<dbReference type="PANTHER" id="PTHR30511">
    <property type="entry name" value="ALANINE RACEMASE"/>
    <property type="match status" value="1"/>
</dbReference>
<comment type="function">
    <text evidence="5">Catalyzes the interconversion of L-alanine and D-alanine. May also act on other amino acids.</text>
</comment>
<comment type="catalytic activity">
    <reaction evidence="1 5">
        <text>L-alanine = D-alanine</text>
        <dbReference type="Rhea" id="RHEA:20249"/>
        <dbReference type="ChEBI" id="CHEBI:57416"/>
        <dbReference type="ChEBI" id="CHEBI:57972"/>
        <dbReference type="EC" id="5.1.1.1"/>
    </reaction>
</comment>
<dbReference type="NCBIfam" id="TIGR00492">
    <property type="entry name" value="alr"/>
    <property type="match status" value="1"/>
</dbReference>
<keyword evidence="3 5" id="KW-0663">Pyridoxal phosphate</keyword>
<evidence type="ECO:0000313" key="9">
    <source>
        <dbReference type="EMBL" id="SMG36356.1"/>
    </source>
</evidence>
<evidence type="ECO:0000256" key="4">
    <source>
        <dbReference type="ARBA" id="ARBA00023235"/>
    </source>
</evidence>
<dbReference type="AlphaFoldDB" id="A0A1X7K7J0"/>
<comment type="pathway">
    <text evidence="5">Amino-acid biosynthesis; D-alanine biosynthesis; D-alanine from L-alanine: step 1/1.</text>
</comment>
<dbReference type="InterPro" id="IPR000821">
    <property type="entry name" value="Ala_racemase"/>
</dbReference>
<evidence type="ECO:0000256" key="6">
    <source>
        <dbReference type="PIRSR" id="PIRSR600821-50"/>
    </source>
</evidence>
<protein>
    <recommendedName>
        <fullName evidence="5">Alanine racemase</fullName>
        <ecNumber evidence="5">5.1.1.1</ecNumber>
    </recommendedName>
</protein>
<gene>
    <name evidence="9" type="ORF">SAMN06295960_2102</name>
</gene>
<organism evidence="9 10">
    <name type="scientific">Paenibacillus aquistagni</name>
    <dbReference type="NCBI Taxonomy" id="1852522"/>
    <lineage>
        <taxon>Bacteria</taxon>
        <taxon>Bacillati</taxon>
        <taxon>Bacillota</taxon>
        <taxon>Bacilli</taxon>
        <taxon>Bacillales</taxon>
        <taxon>Paenibacillaceae</taxon>
        <taxon>Paenibacillus</taxon>
    </lineage>
</organism>
<dbReference type="GO" id="GO:0030170">
    <property type="term" value="F:pyridoxal phosphate binding"/>
    <property type="evidence" value="ECO:0007669"/>
    <property type="project" value="UniProtKB-UniRule"/>
</dbReference>
<dbReference type="InterPro" id="IPR001608">
    <property type="entry name" value="Ala_racemase_N"/>
</dbReference>
<feature type="binding site" evidence="5 7">
    <location>
        <position position="325"/>
    </location>
    <ligand>
        <name>substrate</name>
    </ligand>
</feature>
<dbReference type="GO" id="GO:0005829">
    <property type="term" value="C:cytosol"/>
    <property type="evidence" value="ECO:0007669"/>
    <property type="project" value="TreeGrafter"/>
</dbReference>
<evidence type="ECO:0000256" key="1">
    <source>
        <dbReference type="ARBA" id="ARBA00000316"/>
    </source>
</evidence>
<keyword evidence="10" id="KW-1185">Reference proteome</keyword>
<dbReference type="Proteomes" id="UP000193834">
    <property type="component" value="Unassembled WGS sequence"/>
</dbReference>
<dbReference type="InterPro" id="IPR029066">
    <property type="entry name" value="PLP-binding_barrel"/>
</dbReference>
<dbReference type="CDD" id="cd00430">
    <property type="entry name" value="PLPDE_III_AR"/>
    <property type="match status" value="1"/>
</dbReference>